<organism evidence="3 4">
    <name type="scientific">Entomortierella parvispora</name>
    <dbReference type="NCBI Taxonomy" id="205924"/>
    <lineage>
        <taxon>Eukaryota</taxon>
        <taxon>Fungi</taxon>
        <taxon>Fungi incertae sedis</taxon>
        <taxon>Mucoromycota</taxon>
        <taxon>Mortierellomycotina</taxon>
        <taxon>Mortierellomycetes</taxon>
        <taxon>Mortierellales</taxon>
        <taxon>Mortierellaceae</taxon>
        <taxon>Entomortierella</taxon>
    </lineage>
</organism>
<sequence length="308" mass="32349">MASYSGALDDLDLSVPLSSPQSQPASFFITDSIQTPKSGSPKDASPSTSSSFPSFTITSEPTSSTPITSSSSDSTSALGGLGFETGGFIFVILVMALMVALLYFGRAILARRKQRLLATKTAVTDYESGPPTYYQHVQDLQVIVDPAPHPLEVPSPRTATATTATTTAATSTTTSTTTEGTTTSTPVVPRLPRSSSLSSRTHAGVAPSTAGSSAASPSTSITNPPAAAVRGDRYYIVTPRTHSRSRSGVTARRIHYHVQQPQRPVSSSSLESSPGWGGRSRLNQMLTTEEPLPPAYEDLSPRTTVVVL</sequence>
<comment type="caution">
    <text evidence="3">The sequence shown here is derived from an EMBL/GenBank/DDBJ whole genome shotgun (WGS) entry which is preliminary data.</text>
</comment>
<feature type="region of interest" description="Disordered" evidence="1">
    <location>
        <begin position="147"/>
        <end position="226"/>
    </location>
</feature>
<gene>
    <name evidence="3" type="ORF">EMPS_00614</name>
</gene>
<feature type="compositionally biased region" description="Polar residues" evidence="1">
    <location>
        <begin position="29"/>
        <end position="38"/>
    </location>
</feature>
<keyword evidence="2" id="KW-0472">Membrane</keyword>
<evidence type="ECO:0000256" key="2">
    <source>
        <dbReference type="SAM" id="Phobius"/>
    </source>
</evidence>
<feature type="compositionally biased region" description="Low complexity" evidence="1">
    <location>
        <begin position="158"/>
        <end position="226"/>
    </location>
</feature>
<accession>A0A9P3H181</accession>
<keyword evidence="4" id="KW-1185">Reference proteome</keyword>
<protein>
    <submittedName>
        <fullName evidence="3">Uncharacterized protein</fullName>
    </submittedName>
</protein>
<feature type="transmembrane region" description="Helical" evidence="2">
    <location>
        <begin position="86"/>
        <end position="105"/>
    </location>
</feature>
<evidence type="ECO:0000256" key="1">
    <source>
        <dbReference type="SAM" id="MobiDB-lite"/>
    </source>
</evidence>
<feature type="region of interest" description="Disordered" evidence="1">
    <location>
        <begin position="257"/>
        <end position="281"/>
    </location>
</feature>
<evidence type="ECO:0000313" key="3">
    <source>
        <dbReference type="EMBL" id="GJJ68268.1"/>
    </source>
</evidence>
<reference evidence="3" key="1">
    <citation type="submission" date="2021-11" db="EMBL/GenBank/DDBJ databases">
        <authorList>
            <person name="Herlambang A."/>
            <person name="Guo Y."/>
            <person name="Takashima Y."/>
            <person name="Nishizawa T."/>
        </authorList>
    </citation>
    <scope>NUCLEOTIDE SEQUENCE</scope>
    <source>
        <strain evidence="3">E1425</strain>
    </source>
</reference>
<dbReference type="AlphaFoldDB" id="A0A9P3H181"/>
<keyword evidence="2" id="KW-0812">Transmembrane</keyword>
<feature type="compositionally biased region" description="Low complexity" evidence="1">
    <location>
        <begin position="13"/>
        <end position="24"/>
    </location>
</feature>
<evidence type="ECO:0000313" key="4">
    <source>
        <dbReference type="Proteomes" id="UP000827284"/>
    </source>
</evidence>
<proteinExistence type="predicted"/>
<keyword evidence="2" id="KW-1133">Transmembrane helix</keyword>
<dbReference type="OrthoDB" id="2449376at2759"/>
<dbReference type="Proteomes" id="UP000827284">
    <property type="component" value="Unassembled WGS sequence"/>
</dbReference>
<dbReference type="EMBL" id="BQFW01000001">
    <property type="protein sequence ID" value="GJJ68268.1"/>
    <property type="molecule type" value="Genomic_DNA"/>
</dbReference>
<name>A0A9P3H181_9FUNG</name>
<feature type="region of interest" description="Disordered" evidence="1">
    <location>
        <begin position="1"/>
        <end position="76"/>
    </location>
</feature>
<reference evidence="3" key="2">
    <citation type="journal article" date="2022" name="Microbiol. Resour. Announc.">
        <title>Whole-Genome Sequence of Entomortierella parvispora E1425, a Mucoromycotan Fungus Associated with Burkholderiaceae-Related Endosymbiotic Bacteria.</title>
        <authorList>
            <person name="Herlambang A."/>
            <person name="Guo Y."/>
            <person name="Takashima Y."/>
            <person name="Narisawa K."/>
            <person name="Ohta H."/>
            <person name="Nishizawa T."/>
        </authorList>
    </citation>
    <scope>NUCLEOTIDE SEQUENCE</scope>
    <source>
        <strain evidence="3">E1425</strain>
    </source>
</reference>
<feature type="compositionally biased region" description="Low complexity" evidence="1">
    <location>
        <begin position="45"/>
        <end position="76"/>
    </location>
</feature>